<organism evidence="1 2">
    <name type="scientific">Pantoea cypripedii</name>
    <name type="common">Pectobacterium cypripedii</name>
    <name type="synonym">Erwinia cypripedii</name>
    <dbReference type="NCBI Taxonomy" id="55209"/>
    <lineage>
        <taxon>Bacteria</taxon>
        <taxon>Pseudomonadati</taxon>
        <taxon>Pseudomonadota</taxon>
        <taxon>Gammaproteobacteria</taxon>
        <taxon>Enterobacterales</taxon>
        <taxon>Erwiniaceae</taxon>
        <taxon>Pantoea</taxon>
    </lineage>
</organism>
<dbReference type="AlphaFoldDB" id="A0A1X1EN48"/>
<dbReference type="OrthoDB" id="6627030at2"/>
<reference evidence="1 2" key="1">
    <citation type="journal article" date="2017" name="Antonie Van Leeuwenhoek">
        <title>Phylogenomic resolution of the bacterial genus Pantoea and its relationship with Erwinia and Tatumella.</title>
        <authorList>
            <person name="Palmer M."/>
            <person name="Steenkamp E.T."/>
            <person name="Coetzee M.P."/>
            <person name="Chan W.Y."/>
            <person name="van Zyl E."/>
            <person name="De Maayer P."/>
            <person name="Coutinho T.A."/>
            <person name="Blom J."/>
            <person name="Smits T.H."/>
            <person name="Duffy B."/>
            <person name="Venter S.N."/>
        </authorList>
    </citation>
    <scope>NUCLEOTIDE SEQUENCE [LARGE SCALE GENOMIC DNA]</scope>
    <source>
        <strain evidence="1 2">LMG 2657</strain>
    </source>
</reference>
<comment type="caution">
    <text evidence="1">The sequence shown here is derived from an EMBL/GenBank/DDBJ whole genome shotgun (WGS) entry which is preliminary data.</text>
</comment>
<keyword evidence="2" id="KW-1185">Reference proteome</keyword>
<gene>
    <name evidence="1" type="ORF">HA50_27310</name>
</gene>
<proteinExistence type="predicted"/>
<accession>A0A1X1EN48</accession>
<name>A0A1X1EN48_PANCY</name>
<dbReference type="STRING" id="55209.HA50_27310"/>
<dbReference type="Proteomes" id="UP000193749">
    <property type="component" value="Unassembled WGS sequence"/>
</dbReference>
<evidence type="ECO:0000313" key="1">
    <source>
        <dbReference type="EMBL" id="ORM90243.1"/>
    </source>
</evidence>
<dbReference type="EMBL" id="MLJI01000002">
    <property type="protein sequence ID" value="ORM90243.1"/>
    <property type="molecule type" value="Genomic_DNA"/>
</dbReference>
<protein>
    <submittedName>
        <fullName evidence="1">Uncharacterized protein</fullName>
    </submittedName>
</protein>
<sequence>MIYQPSLITSSAAWIAQQELSDAPGKKQRRVIHEEIPVQDIDPDLRKLGHHIKRCTRKHIRVHVPAMRGSEWSHFLRSLEISRALN</sequence>
<dbReference type="RefSeq" id="WP_084880040.1">
    <property type="nucleotide sequence ID" value="NZ_JAGGMY010000003.1"/>
</dbReference>
<evidence type="ECO:0000313" key="2">
    <source>
        <dbReference type="Proteomes" id="UP000193749"/>
    </source>
</evidence>